<proteinExistence type="predicted"/>
<reference evidence="2" key="1">
    <citation type="journal article" date="2023" name="Mol. Phylogenet. Evol.">
        <title>Genome-scale phylogeny and comparative genomics of the fungal order Sordariales.</title>
        <authorList>
            <person name="Hensen N."/>
            <person name="Bonometti L."/>
            <person name="Westerberg I."/>
            <person name="Brannstrom I.O."/>
            <person name="Guillou S."/>
            <person name="Cros-Aarteil S."/>
            <person name="Calhoun S."/>
            <person name="Haridas S."/>
            <person name="Kuo A."/>
            <person name="Mondo S."/>
            <person name="Pangilinan J."/>
            <person name="Riley R."/>
            <person name="LaButti K."/>
            <person name="Andreopoulos B."/>
            <person name="Lipzen A."/>
            <person name="Chen C."/>
            <person name="Yan M."/>
            <person name="Daum C."/>
            <person name="Ng V."/>
            <person name="Clum A."/>
            <person name="Steindorff A."/>
            <person name="Ohm R.A."/>
            <person name="Martin F."/>
            <person name="Silar P."/>
            <person name="Natvig D.O."/>
            <person name="Lalanne C."/>
            <person name="Gautier V."/>
            <person name="Ament-Velasquez S.L."/>
            <person name="Kruys A."/>
            <person name="Hutchinson M.I."/>
            <person name="Powell A.J."/>
            <person name="Barry K."/>
            <person name="Miller A.N."/>
            <person name="Grigoriev I.V."/>
            <person name="Debuchy R."/>
            <person name="Gladieux P."/>
            <person name="Hiltunen Thoren M."/>
            <person name="Johannesson H."/>
        </authorList>
    </citation>
    <scope>NUCLEOTIDE SEQUENCE</scope>
    <source>
        <strain evidence="2">CBS 892.96</strain>
    </source>
</reference>
<evidence type="ECO:0000256" key="1">
    <source>
        <dbReference type="SAM" id="SignalP"/>
    </source>
</evidence>
<comment type="caution">
    <text evidence="2">The sequence shown here is derived from an EMBL/GenBank/DDBJ whole genome shotgun (WGS) entry which is preliminary data.</text>
</comment>
<evidence type="ECO:0000313" key="2">
    <source>
        <dbReference type="EMBL" id="KAK4174925.1"/>
    </source>
</evidence>
<keyword evidence="1" id="KW-0732">Signal</keyword>
<reference evidence="2" key="2">
    <citation type="submission" date="2023-05" db="EMBL/GenBank/DDBJ databases">
        <authorList>
            <consortium name="Lawrence Berkeley National Laboratory"/>
            <person name="Steindorff A."/>
            <person name="Hensen N."/>
            <person name="Bonometti L."/>
            <person name="Westerberg I."/>
            <person name="Brannstrom I.O."/>
            <person name="Guillou S."/>
            <person name="Cros-Aarteil S."/>
            <person name="Calhoun S."/>
            <person name="Haridas S."/>
            <person name="Kuo A."/>
            <person name="Mondo S."/>
            <person name="Pangilinan J."/>
            <person name="Riley R."/>
            <person name="Labutti K."/>
            <person name="Andreopoulos B."/>
            <person name="Lipzen A."/>
            <person name="Chen C."/>
            <person name="Yanf M."/>
            <person name="Daum C."/>
            <person name="Ng V."/>
            <person name="Clum A."/>
            <person name="Ohm R."/>
            <person name="Martin F."/>
            <person name="Silar P."/>
            <person name="Natvig D."/>
            <person name="Lalanne C."/>
            <person name="Gautier V."/>
            <person name="Ament-Velasquez S.L."/>
            <person name="Kruys A."/>
            <person name="Hutchinson M.I."/>
            <person name="Powell A.J."/>
            <person name="Barry K."/>
            <person name="Miller A.N."/>
            <person name="Grigoriev I.V."/>
            <person name="Debuchy R."/>
            <person name="Gladieux P."/>
            <person name="Thoren M.H."/>
            <person name="Johannesson H."/>
        </authorList>
    </citation>
    <scope>NUCLEOTIDE SEQUENCE</scope>
    <source>
        <strain evidence="2">CBS 892.96</strain>
    </source>
</reference>
<organism evidence="2 3">
    <name type="scientific">Triangularia setosa</name>
    <dbReference type="NCBI Taxonomy" id="2587417"/>
    <lineage>
        <taxon>Eukaryota</taxon>
        <taxon>Fungi</taxon>
        <taxon>Dikarya</taxon>
        <taxon>Ascomycota</taxon>
        <taxon>Pezizomycotina</taxon>
        <taxon>Sordariomycetes</taxon>
        <taxon>Sordariomycetidae</taxon>
        <taxon>Sordariales</taxon>
        <taxon>Podosporaceae</taxon>
        <taxon>Triangularia</taxon>
    </lineage>
</organism>
<dbReference type="EMBL" id="MU866257">
    <property type="protein sequence ID" value="KAK4174925.1"/>
    <property type="molecule type" value="Genomic_DNA"/>
</dbReference>
<gene>
    <name evidence="2" type="ORF">QBC36DRAFT_332575</name>
</gene>
<keyword evidence="3" id="KW-1185">Reference proteome</keyword>
<dbReference type="AlphaFoldDB" id="A0AAN7A6B5"/>
<protein>
    <submittedName>
        <fullName evidence="2">Uncharacterized protein</fullName>
    </submittedName>
</protein>
<feature type="chain" id="PRO_5043048905" evidence="1">
    <location>
        <begin position="23"/>
        <end position="97"/>
    </location>
</feature>
<evidence type="ECO:0000313" key="3">
    <source>
        <dbReference type="Proteomes" id="UP001302321"/>
    </source>
</evidence>
<dbReference type="Proteomes" id="UP001302321">
    <property type="component" value="Unassembled WGS sequence"/>
</dbReference>
<accession>A0AAN7A6B5</accession>
<feature type="signal peptide" evidence="1">
    <location>
        <begin position="1"/>
        <end position="22"/>
    </location>
</feature>
<name>A0AAN7A6B5_9PEZI</name>
<sequence>MRTSGTLLLSLGGLVSTTTALAAPDFLWGIIDKIDRRWQYDCECVEHDLYTQCCASVEVCTSLRFLFPYRVLIILPLYSCSPLKCIPYCHRGSPASK</sequence>